<dbReference type="OMA" id="NNRENIP"/>
<name>A0A5N7C7W5_PETAA</name>
<evidence type="ECO:0000256" key="3">
    <source>
        <dbReference type="SAM" id="SignalP"/>
    </source>
</evidence>
<dbReference type="EMBL" id="ML735257">
    <property type="protein sequence ID" value="KAE8390231.1"/>
    <property type="molecule type" value="Genomic_DNA"/>
</dbReference>
<accession>A0A8H6ADW4</accession>
<evidence type="ECO:0000313" key="4">
    <source>
        <dbReference type="EMBL" id="KAE8390231.1"/>
    </source>
</evidence>
<dbReference type="InterPro" id="IPR016191">
    <property type="entry name" value="Ribonuclease/ribotoxin"/>
</dbReference>
<evidence type="ECO:0000256" key="1">
    <source>
        <dbReference type="ARBA" id="ARBA00022722"/>
    </source>
</evidence>
<gene>
    <name evidence="4" type="ORF">BDV23DRAFT_155727</name>
    <name evidence="5" type="ORF">ETB97_005559</name>
</gene>
<dbReference type="Proteomes" id="UP000541154">
    <property type="component" value="Unassembled WGS sequence"/>
</dbReference>
<dbReference type="EMBL" id="SPNV01000025">
    <property type="protein sequence ID" value="KAF5864994.1"/>
    <property type="molecule type" value="Genomic_DNA"/>
</dbReference>
<feature type="signal peptide" evidence="3">
    <location>
        <begin position="1"/>
        <end position="18"/>
    </location>
</feature>
<dbReference type="Pfam" id="PF00545">
    <property type="entry name" value="Ribonuclease"/>
    <property type="match status" value="1"/>
</dbReference>
<keyword evidence="3" id="KW-0732">Signal</keyword>
<organism evidence="4">
    <name type="scientific">Petromyces alliaceus</name>
    <name type="common">Aspergillus alliaceus</name>
    <dbReference type="NCBI Taxonomy" id="209559"/>
    <lineage>
        <taxon>Eukaryota</taxon>
        <taxon>Fungi</taxon>
        <taxon>Dikarya</taxon>
        <taxon>Ascomycota</taxon>
        <taxon>Pezizomycotina</taxon>
        <taxon>Eurotiomycetes</taxon>
        <taxon>Eurotiomycetidae</taxon>
        <taxon>Eurotiales</taxon>
        <taxon>Aspergillaceae</taxon>
        <taxon>Aspergillus</taxon>
        <taxon>Aspergillus subgen. Circumdati</taxon>
    </lineage>
</organism>
<dbReference type="AlphaFoldDB" id="A0A5N7C7W5"/>
<reference evidence="4" key="2">
    <citation type="submission" date="2019-04" db="EMBL/GenBank/DDBJ databases">
        <title>Friends and foes A comparative genomics studyof 23 Aspergillus species from section Flavi.</title>
        <authorList>
            <consortium name="DOE Joint Genome Institute"/>
            <person name="Kjaerbolling I."/>
            <person name="Vesth T."/>
            <person name="Frisvad J.C."/>
            <person name="Nybo J.L."/>
            <person name="Theobald S."/>
            <person name="Kildgaard S."/>
            <person name="Isbrandt T."/>
            <person name="Kuo A."/>
            <person name="Sato A."/>
            <person name="Lyhne E.K."/>
            <person name="Kogle M.E."/>
            <person name="Wiebenga A."/>
            <person name="Kun R.S."/>
            <person name="Lubbers R.J."/>
            <person name="Makela M.R."/>
            <person name="Barry K."/>
            <person name="Chovatia M."/>
            <person name="Clum A."/>
            <person name="Daum C."/>
            <person name="Haridas S."/>
            <person name="He G."/>
            <person name="LaButti K."/>
            <person name="Lipzen A."/>
            <person name="Mondo S."/>
            <person name="Riley R."/>
            <person name="Salamov A."/>
            <person name="Simmons B.A."/>
            <person name="Magnuson J.K."/>
            <person name="Henrissat B."/>
            <person name="Mortensen U.H."/>
            <person name="Larsen T.O."/>
            <person name="Devries R.P."/>
            <person name="Grigoriev I.V."/>
            <person name="Machida M."/>
            <person name="Baker S.E."/>
            <person name="Andersen M.R."/>
        </authorList>
    </citation>
    <scope>NUCLEOTIDE SEQUENCE [LARGE SCALE GENOMIC DNA]</scope>
    <source>
        <strain evidence="4">IBT 14317</strain>
    </source>
</reference>
<sequence length="137" mass="15164">MKSPVILAVALLSSIGLGDVLNSNLIKDSVTCETEVFTKDDLVNACLKALENHNAERTPGGFPHYFSNLEGLGMAKDCDTTALYEYPLLRTIPFPQGGSAGRKRVVVNWVSETDVRICAAMFHKKSDEKFQLCQWQK</sequence>
<dbReference type="SUPFAM" id="SSF53933">
    <property type="entry name" value="Microbial ribonucleases"/>
    <property type="match status" value="1"/>
</dbReference>
<evidence type="ECO:0000256" key="2">
    <source>
        <dbReference type="ARBA" id="ARBA00022801"/>
    </source>
</evidence>
<feature type="chain" id="PRO_5043207823" evidence="3">
    <location>
        <begin position="19"/>
        <end position="137"/>
    </location>
</feature>
<accession>A0A5N7C7W5</accession>
<protein>
    <submittedName>
        <fullName evidence="4">Uncharacterized protein</fullName>
    </submittedName>
</protein>
<evidence type="ECO:0000313" key="6">
    <source>
        <dbReference type="Proteomes" id="UP000541154"/>
    </source>
</evidence>
<accession>A0A5N6FWC0</accession>
<keyword evidence="1" id="KW-0540">Nuclease</keyword>
<keyword evidence="2" id="KW-0378">Hydrolase</keyword>
<dbReference type="GO" id="GO:0003723">
    <property type="term" value="F:RNA binding"/>
    <property type="evidence" value="ECO:0007669"/>
    <property type="project" value="InterPro"/>
</dbReference>
<dbReference type="GO" id="GO:0004521">
    <property type="term" value="F:RNA endonuclease activity"/>
    <property type="evidence" value="ECO:0007669"/>
    <property type="project" value="InterPro"/>
</dbReference>
<dbReference type="Proteomes" id="UP000326877">
    <property type="component" value="Unassembled WGS sequence"/>
</dbReference>
<proteinExistence type="predicted"/>
<evidence type="ECO:0000313" key="5">
    <source>
        <dbReference type="EMBL" id="KAF5864994.1"/>
    </source>
</evidence>
<reference evidence="5 6" key="1">
    <citation type="submission" date="2019-04" db="EMBL/GenBank/DDBJ databases">
        <title>Aspergillus burnettii sp. nov., novel species from soil in southeast Queensland.</title>
        <authorList>
            <person name="Gilchrist C.L.M."/>
            <person name="Pitt J.I."/>
            <person name="Lange L."/>
            <person name="Lacey H.J."/>
            <person name="Vuong D."/>
            <person name="Midgley D.J."/>
            <person name="Greenfield P."/>
            <person name="Bradbury M."/>
            <person name="Lacey E."/>
            <person name="Busk P.K."/>
            <person name="Pilgaard B."/>
            <person name="Chooi Y.H."/>
            <person name="Piggott A.M."/>
        </authorList>
    </citation>
    <scope>NUCLEOTIDE SEQUENCE [LARGE SCALE GENOMIC DNA]</scope>
    <source>
        <strain evidence="5 6">FRR 5400</strain>
    </source>
</reference>
<keyword evidence="6" id="KW-1185">Reference proteome</keyword>
<dbReference type="GO" id="GO:0016787">
    <property type="term" value="F:hydrolase activity"/>
    <property type="evidence" value="ECO:0007669"/>
    <property type="project" value="UniProtKB-KW"/>
</dbReference>
<dbReference type="InterPro" id="IPR000026">
    <property type="entry name" value="N1-like"/>
</dbReference>
<dbReference type="Gene3D" id="3.10.450.30">
    <property type="entry name" value="Microbial ribonucleases"/>
    <property type="match status" value="1"/>
</dbReference>